<comment type="caution">
    <text evidence="1">The sequence shown here is derived from an EMBL/GenBank/DDBJ whole genome shotgun (WGS) entry which is preliminary data.</text>
</comment>
<accession>A0A1V9XNS3</accession>
<keyword evidence="2" id="KW-1185">Reference proteome</keyword>
<reference evidence="1 2" key="1">
    <citation type="journal article" date="2017" name="Gigascience">
        <title>Draft genome of the honey bee ectoparasitic mite, Tropilaelaps mercedesae, is shaped by the parasitic life history.</title>
        <authorList>
            <person name="Dong X."/>
            <person name="Armstrong S.D."/>
            <person name="Xia D."/>
            <person name="Makepeace B.L."/>
            <person name="Darby A.C."/>
            <person name="Kadowaki T."/>
        </authorList>
    </citation>
    <scope>NUCLEOTIDE SEQUENCE [LARGE SCALE GENOMIC DNA]</scope>
    <source>
        <strain evidence="1">Wuxi-XJTLU</strain>
    </source>
</reference>
<dbReference type="InParanoid" id="A0A1V9XNS3"/>
<sequence>MSQPGSARQSQSDLAGINSAIETVHIVRPLKTYFVPIVLAISRGGRQNLLTNDITENEGKKAALVIDAFARNNRGLMGIFDQAIGKCNNINKT</sequence>
<gene>
    <name evidence="1" type="ORF">BIW11_03303</name>
</gene>
<evidence type="ECO:0000313" key="2">
    <source>
        <dbReference type="Proteomes" id="UP000192247"/>
    </source>
</evidence>
<dbReference type="AlphaFoldDB" id="A0A1V9XNS3"/>
<name>A0A1V9XNS3_9ACAR</name>
<organism evidence="1 2">
    <name type="scientific">Tropilaelaps mercedesae</name>
    <dbReference type="NCBI Taxonomy" id="418985"/>
    <lineage>
        <taxon>Eukaryota</taxon>
        <taxon>Metazoa</taxon>
        <taxon>Ecdysozoa</taxon>
        <taxon>Arthropoda</taxon>
        <taxon>Chelicerata</taxon>
        <taxon>Arachnida</taxon>
        <taxon>Acari</taxon>
        <taxon>Parasitiformes</taxon>
        <taxon>Mesostigmata</taxon>
        <taxon>Gamasina</taxon>
        <taxon>Dermanyssoidea</taxon>
        <taxon>Laelapidae</taxon>
        <taxon>Tropilaelaps</taxon>
    </lineage>
</organism>
<protein>
    <submittedName>
        <fullName evidence="1">Uncharacterized protein</fullName>
    </submittedName>
</protein>
<dbReference type="Proteomes" id="UP000192247">
    <property type="component" value="Unassembled WGS sequence"/>
</dbReference>
<proteinExistence type="predicted"/>
<evidence type="ECO:0000313" key="1">
    <source>
        <dbReference type="EMBL" id="OQR75155.1"/>
    </source>
</evidence>
<dbReference type="EMBL" id="MNPL01006764">
    <property type="protein sequence ID" value="OQR75155.1"/>
    <property type="molecule type" value="Genomic_DNA"/>
</dbReference>